<organism evidence="1 2">
    <name type="scientific">[Candida] jaroonii</name>
    <dbReference type="NCBI Taxonomy" id="467808"/>
    <lineage>
        <taxon>Eukaryota</taxon>
        <taxon>Fungi</taxon>
        <taxon>Dikarya</taxon>
        <taxon>Ascomycota</taxon>
        <taxon>Saccharomycotina</taxon>
        <taxon>Pichiomycetes</taxon>
        <taxon>Debaryomycetaceae</taxon>
        <taxon>Yamadazyma</taxon>
    </lineage>
</organism>
<proteinExistence type="predicted"/>
<accession>A0ACA9Y2J3</accession>
<reference evidence="1" key="1">
    <citation type="submission" date="2022-06" db="EMBL/GenBank/DDBJ databases">
        <authorList>
            <person name="Legras J.-L."/>
            <person name="Devillers H."/>
            <person name="Grondin C."/>
        </authorList>
    </citation>
    <scope>NUCLEOTIDE SEQUENCE</scope>
    <source>
        <strain evidence="1">CLIB 1444</strain>
    </source>
</reference>
<dbReference type="EMBL" id="CALSDN010000001">
    <property type="protein sequence ID" value="CAH6719033.1"/>
    <property type="molecule type" value="Genomic_DNA"/>
</dbReference>
<protein>
    <submittedName>
        <fullName evidence="1">Oligosaccharide translocation protein Rft1p</fullName>
    </submittedName>
</protein>
<name>A0ACA9Y2J3_9ASCO</name>
<evidence type="ECO:0000313" key="2">
    <source>
        <dbReference type="Proteomes" id="UP001152531"/>
    </source>
</evidence>
<evidence type="ECO:0000313" key="1">
    <source>
        <dbReference type="EMBL" id="CAH6719033.1"/>
    </source>
</evidence>
<keyword evidence="2" id="KW-1185">Reference proteome</keyword>
<sequence>MVKEFKSSGETDRSVEVNSNPGKGASLLILTQVLSKLFTFLLNQLLVRYISPSIFGVSAYLEFLYSTILFFSREAARLSIQRTKPYNEIQQTHQSILNFSFLTVIIGIPISIAIIMWQLSTDTVSEIRSSMSYFNYTISLFWGSTILELLVEPIYALNQYSLDFGNRSKYEGMAVFLRCVVTVVIVLNISDTNIFNRNGLVLLGFGIGQFIYSFTLFVCYLSNYSNYSVSLVPSKLSDGSFINSEVLSFWKISFIQMIFKQVLTEGDKYIINSFFSVDERGVYSVMNNYGSIIVRLLFQPIEESVRLSFTRILSQIKKSSSIKDYQDALNTIKYLLIFYLQFSILIYLGGYFNGSYLLKILLGGKSSNWLDTDLFQVFPFYICYIPFLAFNGVLEGFLMAISNPTQTKYYTYFMSMVSIFVLVLSYYLIEVYHLGIRGLILANIINMTLRIIYCGIFVSKLFTNSKLRINYSNMVSFISKNLAIVLIGHYANVSIGPTKTFIGFTKSVGICVISLLLMLLIIRRDLFLLFKKVYRKQD</sequence>
<dbReference type="Proteomes" id="UP001152531">
    <property type="component" value="Unassembled WGS sequence"/>
</dbReference>
<comment type="caution">
    <text evidence="1">The sequence shown here is derived from an EMBL/GenBank/DDBJ whole genome shotgun (WGS) entry which is preliminary data.</text>
</comment>
<gene>
    <name evidence="1" type="ORF">CLIB1444_01S19944</name>
</gene>